<name>B9XKR8_PEDPL</name>
<gene>
    <name evidence="1" type="ORF">Cflav_PD2468</name>
</gene>
<dbReference type="InterPro" id="IPR016024">
    <property type="entry name" value="ARM-type_fold"/>
</dbReference>
<dbReference type="EMBL" id="ABOX02000026">
    <property type="protein sequence ID" value="EEF59561.1"/>
    <property type="molecule type" value="Genomic_DNA"/>
</dbReference>
<accession>B9XKR8</accession>
<evidence type="ECO:0000313" key="1">
    <source>
        <dbReference type="EMBL" id="EEF59561.1"/>
    </source>
</evidence>
<comment type="caution">
    <text evidence="1">The sequence shown here is derived from an EMBL/GenBank/DDBJ whole genome shotgun (WGS) entry which is preliminary data.</text>
</comment>
<dbReference type="PROSITE" id="PS50077">
    <property type="entry name" value="HEAT_REPEAT"/>
    <property type="match status" value="1"/>
</dbReference>
<reference evidence="1 2" key="1">
    <citation type="journal article" date="2011" name="J. Bacteriol.">
        <title>Genome sequence of 'Pedosphaera parvula' Ellin514, an aerobic Verrucomicrobial isolate from pasture soil.</title>
        <authorList>
            <person name="Kant R."/>
            <person name="van Passel M.W."/>
            <person name="Sangwan P."/>
            <person name="Palva A."/>
            <person name="Lucas S."/>
            <person name="Copeland A."/>
            <person name="Lapidus A."/>
            <person name="Glavina Del Rio T."/>
            <person name="Dalin E."/>
            <person name="Tice H."/>
            <person name="Bruce D."/>
            <person name="Goodwin L."/>
            <person name="Pitluck S."/>
            <person name="Chertkov O."/>
            <person name="Larimer F.W."/>
            <person name="Land M.L."/>
            <person name="Hauser L."/>
            <person name="Brettin T.S."/>
            <person name="Detter J.C."/>
            <person name="Han S."/>
            <person name="de Vos W.M."/>
            <person name="Janssen P.H."/>
            <person name="Smidt H."/>
        </authorList>
    </citation>
    <scope>NUCLEOTIDE SEQUENCE [LARGE SCALE GENOMIC DNA]</scope>
    <source>
        <strain evidence="1 2">Ellin514</strain>
    </source>
</reference>
<dbReference type="STRING" id="320771.Cflav_PD2468"/>
<sequence>MVWRRPRPHEPEPVYQGQPQSAWINSLQGGIVGIDNEHTWQSLFTEDEVTILIKALEARDTRSQKVYRAVWHKLPSALRRRPLPYPAQSAEDAHVTAAVIIGFLREDAQSAIPALIRVLQQDDMEFARRRAVMALPEIGPRDKRVVTALREALNDRSPKVREAATNALAQMSPRVRSMK</sequence>
<evidence type="ECO:0000313" key="2">
    <source>
        <dbReference type="Proteomes" id="UP000003688"/>
    </source>
</evidence>
<dbReference type="Pfam" id="PF13646">
    <property type="entry name" value="HEAT_2"/>
    <property type="match status" value="1"/>
</dbReference>
<dbReference type="InterPro" id="IPR011989">
    <property type="entry name" value="ARM-like"/>
</dbReference>
<dbReference type="SUPFAM" id="SSF48371">
    <property type="entry name" value="ARM repeat"/>
    <property type="match status" value="1"/>
</dbReference>
<dbReference type="AlphaFoldDB" id="B9XKR8"/>
<dbReference type="Proteomes" id="UP000003688">
    <property type="component" value="Unassembled WGS sequence"/>
</dbReference>
<dbReference type="InterPro" id="IPR021133">
    <property type="entry name" value="HEAT_type_2"/>
</dbReference>
<protein>
    <submittedName>
        <fullName evidence="1">HEAT domain containing protein</fullName>
    </submittedName>
</protein>
<keyword evidence="2" id="KW-1185">Reference proteome</keyword>
<organism evidence="1 2">
    <name type="scientific">Pedosphaera parvula (strain Ellin514)</name>
    <dbReference type="NCBI Taxonomy" id="320771"/>
    <lineage>
        <taxon>Bacteria</taxon>
        <taxon>Pseudomonadati</taxon>
        <taxon>Verrucomicrobiota</taxon>
        <taxon>Pedosphaerae</taxon>
        <taxon>Pedosphaerales</taxon>
        <taxon>Pedosphaeraceae</taxon>
        <taxon>Pedosphaera</taxon>
    </lineage>
</organism>
<dbReference type="Gene3D" id="1.25.10.10">
    <property type="entry name" value="Leucine-rich Repeat Variant"/>
    <property type="match status" value="1"/>
</dbReference>
<proteinExistence type="predicted"/>